<dbReference type="GeneID" id="78343084"/>
<accession>A0A4Y1XMK7</accession>
<dbReference type="SUPFAM" id="SSF54913">
    <property type="entry name" value="GlnB-like"/>
    <property type="match status" value="1"/>
</dbReference>
<dbReference type="EMBL" id="AP019735">
    <property type="protein sequence ID" value="BBL05054.1"/>
    <property type="molecule type" value="Genomic_DNA"/>
</dbReference>
<dbReference type="InterPro" id="IPR018551">
    <property type="entry name" value="DUF2007"/>
</dbReference>
<dbReference type="KEGG" id="acou:A5CBH24_23670"/>
<gene>
    <name evidence="2" type="ORF">A5CBH24_23670</name>
</gene>
<name>A0A3D3YNG6_9BACT</name>
<proteinExistence type="predicted"/>
<evidence type="ECO:0000259" key="1">
    <source>
        <dbReference type="Pfam" id="PF09413"/>
    </source>
</evidence>
<organism evidence="2 3">
    <name type="scientific">Alistipes communis</name>
    <dbReference type="NCBI Taxonomy" id="2585118"/>
    <lineage>
        <taxon>Bacteria</taxon>
        <taxon>Pseudomonadati</taxon>
        <taxon>Bacteroidota</taxon>
        <taxon>Bacteroidia</taxon>
        <taxon>Bacteroidales</taxon>
        <taxon>Rikenellaceae</taxon>
        <taxon>Alistipes</taxon>
    </lineage>
</organism>
<dbReference type="Proteomes" id="UP000318946">
    <property type="component" value="Chromosome"/>
</dbReference>
<sequence>MDNNEELVVIREYDSITRAETAKSLLESEGIFATIRNEYMSAIYPVGTMPAQIVVREEDAEWAAALLRSMDGEDAAK</sequence>
<evidence type="ECO:0000313" key="2">
    <source>
        <dbReference type="EMBL" id="BBL05054.1"/>
    </source>
</evidence>
<dbReference type="Pfam" id="PF09413">
    <property type="entry name" value="DUF2007"/>
    <property type="match status" value="1"/>
</dbReference>
<protein>
    <recommendedName>
        <fullName evidence="1">DUF2007 domain-containing protein</fullName>
    </recommendedName>
</protein>
<evidence type="ECO:0000313" key="3">
    <source>
        <dbReference type="Proteomes" id="UP000318946"/>
    </source>
</evidence>
<feature type="domain" description="DUF2007" evidence="1">
    <location>
        <begin position="13"/>
        <end position="70"/>
    </location>
</feature>
<dbReference type="Gene3D" id="3.30.70.790">
    <property type="entry name" value="UreE, C-terminal domain"/>
    <property type="match status" value="1"/>
</dbReference>
<reference evidence="3" key="1">
    <citation type="submission" date="2019-06" db="EMBL/GenBank/DDBJ databases">
        <title>Alistipes onderdonkii subsp. vulgaris subsp. nov., Alistipes dispar sp. nov. and Alistipes communis sp. nov., isolated from human faeces, and creation of Alistipes onderdonkii subsp. onderdonkii subsp. nov.</title>
        <authorList>
            <person name="Sakamoto M."/>
            <person name="Ikeyama N."/>
            <person name="Ogata Y."/>
            <person name="Suda W."/>
            <person name="Iino T."/>
            <person name="Hattori M."/>
            <person name="Ohkuma M."/>
        </authorList>
    </citation>
    <scope>NUCLEOTIDE SEQUENCE [LARGE SCALE GENOMIC DNA]</scope>
    <source>
        <strain evidence="3">5CBH24</strain>
    </source>
</reference>
<keyword evidence="3" id="KW-1185">Reference proteome</keyword>
<dbReference type="RefSeq" id="WP_019129511.1">
    <property type="nucleotide sequence ID" value="NZ_AP019735.1"/>
</dbReference>
<dbReference type="AlphaFoldDB" id="A0A3D3YNG6"/>
<accession>A0A4Y1WX64</accession>
<dbReference type="OrthoDB" id="1001520at2"/>
<accession>A0A3D3YNG6</accession>
<dbReference type="InterPro" id="IPR011322">
    <property type="entry name" value="N-reg_PII-like_a/b"/>
</dbReference>